<dbReference type="Proteomes" id="UP000014629">
    <property type="component" value="Unassembled WGS sequence"/>
</dbReference>
<evidence type="ECO:0000313" key="1">
    <source>
        <dbReference type="EMBL" id="EPH46870.1"/>
    </source>
</evidence>
<name>S4A7V2_9ACTN</name>
<evidence type="ECO:0000313" key="2">
    <source>
        <dbReference type="Proteomes" id="UP000014629"/>
    </source>
</evidence>
<protein>
    <submittedName>
        <fullName evidence="1">Uncharacterized protein</fullName>
    </submittedName>
</protein>
<keyword evidence="2" id="KW-1185">Reference proteome</keyword>
<dbReference type="EMBL" id="AOPZ01000003">
    <property type="protein sequence ID" value="EPH46870.1"/>
    <property type="molecule type" value="Genomic_DNA"/>
</dbReference>
<dbReference type="OrthoDB" id="3542740at2"/>
<gene>
    <name evidence="1" type="ORF">STRAU_0036</name>
</gene>
<proteinExistence type="predicted"/>
<dbReference type="RefSeq" id="WP_016638172.1">
    <property type="nucleotide sequence ID" value="NZ_AOPZ01000003.1"/>
</dbReference>
<comment type="caution">
    <text evidence="1">The sequence shown here is derived from an EMBL/GenBank/DDBJ whole genome shotgun (WGS) entry which is preliminary data.</text>
</comment>
<dbReference type="PATRIC" id="fig|1286094.4.peg.33"/>
<accession>S4A7V2</accession>
<organism evidence="1 2">
    <name type="scientific">Streptomyces aurantiacus JA 4570</name>
    <dbReference type="NCBI Taxonomy" id="1286094"/>
    <lineage>
        <taxon>Bacteria</taxon>
        <taxon>Bacillati</taxon>
        <taxon>Actinomycetota</taxon>
        <taxon>Actinomycetes</taxon>
        <taxon>Kitasatosporales</taxon>
        <taxon>Streptomycetaceae</taxon>
        <taxon>Streptomyces</taxon>
        <taxon>Streptomyces aurantiacus group</taxon>
    </lineage>
</organism>
<dbReference type="AlphaFoldDB" id="S4A7V2"/>
<sequence>MPYIKIAPDATDLVAELIREHHRARGGRYTIDHYTSPATVGRFATEGGATVEVRALTRFGLKRYPSREGIVQVGASALCHGHGCVDPQREELFAEAVSFDDGVTEEIAAAVLPLVQAAREWAQAHAEKCRAQPYTGR</sequence>
<reference evidence="1 2" key="1">
    <citation type="submission" date="2013-02" db="EMBL/GenBank/DDBJ databases">
        <title>Draft Genome Sequence of Streptomyces aurantiacus, Which Produces Setomimycin.</title>
        <authorList>
            <person name="Gruening B.A."/>
            <person name="Praeg A."/>
            <person name="Erxleben A."/>
            <person name="Guenther S."/>
            <person name="Mueller M."/>
        </authorList>
    </citation>
    <scope>NUCLEOTIDE SEQUENCE [LARGE SCALE GENOMIC DNA]</scope>
    <source>
        <strain evidence="1 2">JA 4570</strain>
    </source>
</reference>